<feature type="disulfide bond" evidence="8">
    <location>
        <begin position="123"/>
        <end position="155"/>
    </location>
</feature>
<comment type="similarity">
    <text evidence="2 9">Belongs to the calreticulin family.</text>
</comment>
<feature type="transmembrane region" description="Helical" evidence="9">
    <location>
        <begin position="497"/>
        <end position="523"/>
    </location>
</feature>
<dbReference type="SUPFAM" id="SSF49899">
    <property type="entry name" value="Concanavalin A-like lectins/glucanases"/>
    <property type="match status" value="2"/>
</dbReference>
<dbReference type="InterPro" id="IPR001580">
    <property type="entry name" value="Calret/calnex"/>
</dbReference>
<dbReference type="InterPro" id="IPR009033">
    <property type="entry name" value="Calreticulin/calnexin_P_dom_sf"/>
</dbReference>
<dbReference type="RefSeq" id="XP_024713505.1">
    <property type="nucleotide sequence ID" value="XM_024858099.1"/>
</dbReference>
<evidence type="ECO:0000256" key="6">
    <source>
        <dbReference type="ARBA" id="ARBA00023136"/>
    </source>
</evidence>
<evidence type="ECO:0000313" key="11">
    <source>
        <dbReference type="EMBL" id="PSK38180.1"/>
    </source>
</evidence>
<dbReference type="GO" id="GO:0051082">
    <property type="term" value="F:unfolded protein binding"/>
    <property type="evidence" value="ECO:0007669"/>
    <property type="project" value="InterPro"/>
</dbReference>
<gene>
    <name evidence="11" type="ORF">C7M61_002735</name>
</gene>
<evidence type="ECO:0000256" key="8">
    <source>
        <dbReference type="PIRSR" id="PIRSR601580-3"/>
    </source>
</evidence>
<evidence type="ECO:0000256" key="7">
    <source>
        <dbReference type="ARBA" id="ARBA00023186"/>
    </source>
</evidence>
<evidence type="ECO:0000256" key="9">
    <source>
        <dbReference type="RuleBase" id="RU362126"/>
    </source>
</evidence>
<dbReference type="STRING" id="418784.A0A2P7YQE2"/>
<evidence type="ECO:0000256" key="10">
    <source>
        <dbReference type="SAM" id="MobiDB-lite"/>
    </source>
</evidence>
<dbReference type="GO" id="GO:0005789">
    <property type="term" value="C:endoplasmic reticulum membrane"/>
    <property type="evidence" value="ECO:0007669"/>
    <property type="project" value="UniProtKB-SubCell"/>
</dbReference>
<dbReference type="EMBL" id="PYFQ01000006">
    <property type="protein sequence ID" value="PSK38180.1"/>
    <property type="molecule type" value="Genomic_DNA"/>
</dbReference>
<dbReference type="AlphaFoldDB" id="A0A2P7YQE2"/>
<comment type="subcellular location">
    <subcellularLocation>
        <location evidence="1">Endoplasmic reticulum membrane</location>
        <topology evidence="1">Single-pass membrane protein</topology>
    </subcellularLocation>
</comment>
<protein>
    <recommendedName>
        <fullName evidence="13">Calnexin</fullName>
    </recommendedName>
</protein>
<feature type="signal peptide" evidence="9">
    <location>
        <begin position="1"/>
        <end position="18"/>
    </location>
</feature>
<accession>A0A2P7YQE2</accession>
<evidence type="ECO:0000256" key="2">
    <source>
        <dbReference type="ARBA" id="ARBA00010983"/>
    </source>
</evidence>
<dbReference type="PANTHER" id="PTHR11073:SF1">
    <property type="entry name" value="CALNEXIN 14D-RELATED"/>
    <property type="match status" value="1"/>
</dbReference>
<sequence>MKFLHLALLLTLAATALAEQFVPFDQSQLQEDSFLEQFDYPSLLESGWVPSQSQKSGPYNYFGKWKITDKSKYQAFENEKGLLMAKEAAYYAISKKLPQTFVKGENGDLVVQFEVKFQEGVSCSGGYIKLLSEGTVEEEFSDRTPFEVMFGPDICGSESKVHFIVRKLDEESGELVEHRLKRPPMARNHVLTNLYTLIFKADGSTEIRLNGDVAKAGNAFTSSKFMDPPLSEPEYIEDKTAKKPDDWDDEFFIPDPEAVKPDDWDEVYGSPWIPDPAIKKPEGWNDDPAVPSEIPNPKATKPAMWLEEEDGEWTPPMMRNPECLHGCGEWKAPEVPNPKYKGIWTAPLIENPNYMGVWRTPKIKNPRFGNEDHSHLIAPIDALGFELWTMTQGVLFTNIYLGRSVEEAERIGNETFVPKLQLEWETYTANKPKPEHDAKPPPPTFEDYLDEDSENLVHDAIKLIGLYYKSLYDDAMDYWAEFQADPAIAISQNPVRFAVYCAIGVVGLTVVFVAVNVAMFVALNAKNAAGPTGRNGLTGDPSTPAKLRSEAKPQGAAVAKNEGGSAKTGETQVATGTEQIDPVGGSTGARAGDGDGLRKRAAGN</sequence>
<keyword evidence="5 9" id="KW-1133">Transmembrane helix</keyword>
<dbReference type="PROSITE" id="PS00804">
    <property type="entry name" value="CALRETICULIN_2"/>
    <property type="match status" value="1"/>
</dbReference>
<dbReference type="InterPro" id="IPR018124">
    <property type="entry name" value="Calret/calnex_CS"/>
</dbReference>
<keyword evidence="9" id="KW-0732">Signal</keyword>
<evidence type="ECO:0000256" key="4">
    <source>
        <dbReference type="ARBA" id="ARBA00022824"/>
    </source>
</evidence>
<evidence type="ECO:0000313" key="12">
    <source>
        <dbReference type="Proteomes" id="UP000241107"/>
    </source>
</evidence>
<dbReference type="GO" id="GO:0036503">
    <property type="term" value="P:ERAD pathway"/>
    <property type="evidence" value="ECO:0007669"/>
    <property type="project" value="TreeGrafter"/>
</dbReference>
<dbReference type="PRINTS" id="PR00626">
    <property type="entry name" value="CALRETICULIN"/>
</dbReference>
<reference evidence="11 12" key="1">
    <citation type="submission" date="2018-03" db="EMBL/GenBank/DDBJ databases">
        <title>Candida pseudohaemulonii genome assembly and annotation.</title>
        <authorList>
            <person name="Munoz J.F."/>
            <person name="Gade L.G."/>
            <person name="Chow N.A."/>
            <person name="Litvintseva A.P."/>
            <person name="Loparev V.N."/>
            <person name="Cuomo C.A."/>
        </authorList>
    </citation>
    <scope>NUCLEOTIDE SEQUENCE [LARGE SCALE GENOMIC DNA]</scope>
    <source>
        <strain evidence="11 12">B12108</strain>
    </source>
</reference>
<feature type="region of interest" description="Disordered" evidence="10">
    <location>
        <begin position="530"/>
        <end position="604"/>
    </location>
</feature>
<dbReference type="GO" id="GO:0006457">
    <property type="term" value="P:protein folding"/>
    <property type="evidence" value="ECO:0007669"/>
    <property type="project" value="InterPro"/>
</dbReference>
<evidence type="ECO:0000256" key="5">
    <source>
        <dbReference type="ARBA" id="ARBA00022989"/>
    </source>
</evidence>
<dbReference type="PANTHER" id="PTHR11073">
    <property type="entry name" value="CALRETICULIN AND CALNEXIN"/>
    <property type="match status" value="1"/>
</dbReference>
<name>A0A2P7YQE2_9ASCO</name>
<dbReference type="Gene3D" id="2.10.250.10">
    <property type="entry name" value="Calreticulin/calnexin, P domain"/>
    <property type="match status" value="1"/>
</dbReference>
<dbReference type="Proteomes" id="UP000241107">
    <property type="component" value="Unassembled WGS sequence"/>
</dbReference>
<keyword evidence="3 9" id="KW-0812">Transmembrane</keyword>
<dbReference type="OrthoDB" id="1938156at2759"/>
<dbReference type="GO" id="GO:0005509">
    <property type="term" value="F:calcium ion binding"/>
    <property type="evidence" value="ECO:0007669"/>
    <property type="project" value="InterPro"/>
</dbReference>
<dbReference type="InterPro" id="IPR013320">
    <property type="entry name" value="ConA-like_dom_sf"/>
</dbReference>
<keyword evidence="6 9" id="KW-0472">Membrane</keyword>
<evidence type="ECO:0000256" key="3">
    <source>
        <dbReference type="ARBA" id="ARBA00022692"/>
    </source>
</evidence>
<dbReference type="Gene3D" id="2.60.120.200">
    <property type="match status" value="1"/>
</dbReference>
<keyword evidence="12" id="KW-1185">Reference proteome</keyword>
<dbReference type="GeneID" id="36566124"/>
<evidence type="ECO:0008006" key="13">
    <source>
        <dbReference type="Google" id="ProtNLM"/>
    </source>
</evidence>
<dbReference type="VEuPathDB" id="FungiDB:C7M61_002735"/>
<evidence type="ECO:0000256" key="1">
    <source>
        <dbReference type="ARBA" id="ARBA00004389"/>
    </source>
</evidence>
<dbReference type="Pfam" id="PF00262">
    <property type="entry name" value="Calreticulin"/>
    <property type="match status" value="1"/>
</dbReference>
<feature type="compositionally biased region" description="Polar residues" evidence="10">
    <location>
        <begin position="568"/>
        <end position="578"/>
    </location>
</feature>
<keyword evidence="7 9" id="KW-0143">Chaperone</keyword>
<comment type="caution">
    <text evidence="11">The sequence shown here is derived from an EMBL/GenBank/DDBJ whole genome shotgun (WGS) entry which is preliminary data.</text>
</comment>
<keyword evidence="8" id="KW-1015">Disulfide bond</keyword>
<organism evidence="11 12">
    <name type="scientific">Candidozyma pseudohaemuli</name>
    <dbReference type="NCBI Taxonomy" id="418784"/>
    <lineage>
        <taxon>Eukaryota</taxon>
        <taxon>Fungi</taxon>
        <taxon>Dikarya</taxon>
        <taxon>Ascomycota</taxon>
        <taxon>Saccharomycotina</taxon>
        <taxon>Pichiomycetes</taxon>
        <taxon>Metschnikowiaceae</taxon>
        <taxon>Candidozyma</taxon>
    </lineage>
</organism>
<proteinExistence type="inferred from homology"/>
<keyword evidence="4 9" id="KW-0256">Endoplasmic reticulum</keyword>
<feature type="chain" id="PRO_5015023226" description="Calnexin" evidence="9">
    <location>
        <begin position="19"/>
        <end position="604"/>
    </location>
</feature>
<dbReference type="SUPFAM" id="SSF63887">
    <property type="entry name" value="P-domain of calnexin/calreticulin"/>
    <property type="match status" value="1"/>
</dbReference>